<dbReference type="Gene3D" id="1.10.8.10">
    <property type="entry name" value="DNA helicase RuvA subunit, C-terminal domain"/>
    <property type="match status" value="1"/>
</dbReference>
<evidence type="ECO:0000313" key="8">
    <source>
        <dbReference type="EMBL" id="MBR8464156.1"/>
    </source>
</evidence>
<evidence type="ECO:0000259" key="6">
    <source>
        <dbReference type="Pfam" id="PF05175"/>
    </source>
</evidence>
<dbReference type="PANTHER" id="PTHR18895">
    <property type="entry name" value="HEMK METHYLTRANSFERASE"/>
    <property type="match status" value="1"/>
</dbReference>
<dbReference type="EMBL" id="JAGSSW010000005">
    <property type="protein sequence ID" value="MBR8464156.1"/>
    <property type="molecule type" value="Genomic_DNA"/>
</dbReference>
<evidence type="ECO:0000313" key="9">
    <source>
        <dbReference type="Proteomes" id="UP000682951"/>
    </source>
</evidence>
<dbReference type="Proteomes" id="UP000682951">
    <property type="component" value="Unassembled WGS sequence"/>
</dbReference>
<dbReference type="InterPro" id="IPR002052">
    <property type="entry name" value="DNA_methylase_N6_adenine_CS"/>
</dbReference>
<accession>A0ABS5HIQ5</accession>
<keyword evidence="2 8" id="KW-0489">Methyltransferase</keyword>
<feature type="domain" description="Release factor glutamine methyltransferase N-terminal" evidence="7">
    <location>
        <begin position="5"/>
        <end position="72"/>
    </location>
</feature>
<dbReference type="InterPro" id="IPR007848">
    <property type="entry name" value="Small_mtfrase_dom"/>
</dbReference>
<dbReference type="Gene3D" id="3.40.50.150">
    <property type="entry name" value="Vaccinia Virus protein VP39"/>
    <property type="match status" value="1"/>
</dbReference>
<dbReference type="InterPro" id="IPR029063">
    <property type="entry name" value="SAM-dependent_MTases_sf"/>
</dbReference>
<reference evidence="8 9" key="1">
    <citation type="submission" date="2021-04" db="EMBL/GenBank/DDBJ databases">
        <title>Molecular and phenotypic characterization and identification of bacterial isolates recovered from the Anatolian ground squirrels (Spermophilus xanthoprymnus) and which have the potential to form a new species in the Campylobacter genus.</title>
        <authorList>
            <person name="Aydin F."/>
            <person name="Abay S."/>
            <person name="Kayman T."/>
            <person name="Karakaya E."/>
            <person name="Mustak H.K."/>
            <person name="Mustak I.B."/>
            <person name="Bilgin N."/>
            <person name="Duzler A."/>
            <person name="Sahin O."/>
            <person name="Guran O."/>
            <person name="Saticioglu I.B."/>
        </authorList>
    </citation>
    <scope>NUCLEOTIDE SEQUENCE [LARGE SCALE GENOMIC DNA]</scope>
    <source>
        <strain evidence="9">faydin-G24</strain>
    </source>
</reference>
<evidence type="ECO:0000256" key="5">
    <source>
        <dbReference type="ARBA" id="ARBA00048391"/>
    </source>
</evidence>
<dbReference type="InterPro" id="IPR019874">
    <property type="entry name" value="RF_methyltr_PrmC"/>
</dbReference>
<dbReference type="EC" id="2.1.1.297" evidence="1"/>
<keyword evidence="4" id="KW-0949">S-adenosyl-L-methionine</keyword>
<dbReference type="InterPro" id="IPR050320">
    <property type="entry name" value="N5-glutamine_MTase"/>
</dbReference>
<gene>
    <name evidence="8" type="primary">prmC</name>
    <name evidence="8" type="ORF">KDD93_06160</name>
</gene>
<evidence type="ECO:0000256" key="3">
    <source>
        <dbReference type="ARBA" id="ARBA00022679"/>
    </source>
</evidence>
<comment type="catalytic activity">
    <reaction evidence="5">
        <text>L-glutaminyl-[peptide chain release factor] + S-adenosyl-L-methionine = N(5)-methyl-L-glutaminyl-[peptide chain release factor] + S-adenosyl-L-homocysteine + H(+)</text>
        <dbReference type="Rhea" id="RHEA:42896"/>
        <dbReference type="Rhea" id="RHEA-COMP:10271"/>
        <dbReference type="Rhea" id="RHEA-COMP:10272"/>
        <dbReference type="ChEBI" id="CHEBI:15378"/>
        <dbReference type="ChEBI" id="CHEBI:30011"/>
        <dbReference type="ChEBI" id="CHEBI:57856"/>
        <dbReference type="ChEBI" id="CHEBI:59789"/>
        <dbReference type="ChEBI" id="CHEBI:61891"/>
        <dbReference type="EC" id="2.1.1.297"/>
    </reaction>
</comment>
<dbReference type="InterPro" id="IPR040758">
    <property type="entry name" value="PrmC_N"/>
</dbReference>
<keyword evidence="3 8" id="KW-0808">Transferase</keyword>
<evidence type="ECO:0000256" key="1">
    <source>
        <dbReference type="ARBA" id="ARBA00012771"/>
    </source>
</evidence>
<dbReference type="CDD" id="cd02440">
    <property type="entry name" value="AdoMet_MTases"/>
    <property type="match status" value="1"/>
</dbReference>
<sequence length="272" mass="30659">MKIAEALQLASIDFKGICDNPTRVAKILLMHHLDISLEWIFLNLDKSLERESEYFSLINRFKSHEPLEYITGKTSFYGLEFFVQSGVLIPRPETEILVDKALENLLNLKAPKVCEIGVGSGVISICLALNSDAMIIATDISEKALEVAQKNANKFSVSERINFVHCAYMDEVSGGFDLVVSNPPYIANSYKLDEFVLNEPHEALFSGESGDEVLKNIILTTRNRAINTLICEMGYDQKKSMQNALFLNQFEAEFYQDLAGFDRGFVANYKFK</sequence>
<dbReference type="GO" id="GO:0032259">
    <property type="term" value="P:methylation"/>
    <property type="evidence" value="ECO:0007669"/>
    <property type="project" value="UniProtKB-KW"/>
</dbReference>
<dbReference type="NCBIfam" id="TIGR00536">
    <property type="entry name" value="hemK_fam"/>
    <property type="match status" value="1"/>
</dbReference>
<evidence type="ECO:0000256" key="4">
    <source>
        <dbReference type="ARBA" id="ARBA00022691"/>
    </source>
</evidence>
<dbReference type="Pfam" id="PF05175">
    <property type="entry name" value="MTS"/>
    <property type="match status" value="1"/>
</dbReference>
<evidence type="ECO:0000256" key="2">
    <source>
        <dbReference type="ARBA" id="ARBA00022603"/>
    </source>
</evidence>
<dbReference type="SUPFAM" id="SSF53335">
    <property type="entry name" value="S-adenosyl-L-methionine-dependent methyltransferases"/>
    <property type="match status" value="1"/>
</dbReference>
<keyword evidence="9" id="KW-1185">Reference proteome</keyword>
<evidence type="ECO:0000259" key="7">
    <source>
        <dbReference type="Pfam" id="PF17827"/>
    </source>
</evidence>
<organism evidence="8 9">
    <name type="scientific">Campylobacter anatolicus</name>
    <dbReference type="NCBI Taxonomy" id="2829105"/>
    <lineage>
        <taxon>Bacteria</taxon>
        <taxon>Pseudomonadati</taxon>
        <taxon>Campylobacterota</taxon>
        <taxon>Epsilonproteobacteria</taxon>
        <taxon>Campylobacterales</taxon>
        <taxon>Campylobacteraceae</taxon>
        <taxon>Campylobacter</taxon>
    </lineage>
</organism>
<dbReference type="PROSITE" id="PS00092">
    <property type="entry name" value="N6_MTASE"/>
    <property type="match status" value="1"/>
</dbReference>
<dbReference type="RefSeq" id="WP_212142117.1">
    <property type="nucleotide sequence ID" value="NZ_JAGSSW010000005.1"/>
</dbReference>
<feature type="domain" description="Methyltransferase small" evidence="6">
    <location>
        <begin position="102"/>
        <end position="189"/>
    </location>
</feature>
<proteinExistence type="predicted"/>
<dbReference type="PANTHER" id="PTHR18895:SF74">
    <property type="entry name" value="MTRF1L RELEASE FACTOR GLUTAMINE METHYLTRANSFERASE"/>
    <property type="match status" value="1"/>
</dbReference>
<protein>
    <recommendedName>
        <fullName evidence="1">peptide chain release factor N(5)-glutamine methyltransferase</fullName>
        <ecNumber evidence="1">2.1.1.297</ecNumber>
    </recommendedName>
</protein>
<comment type="caution">
    <text evidence="8">The sequence shown here is derived from an EMBL/GenBank/DDBJ whole genome shotgun (WGS) entry which is preliminary data.</text>
</comment>
<dbReference type="Pfam" id="PF17827">
    <property type="entry name" value="PrmC_N"/>
    <property type="match status" value="1"/>
</dbReference>
<dbReference type="InterPro" id="IPR004556">
    <property type="entry name" value="HemK-like"/>
</dbReference>
<dbReference type="NCBIfam" id="TIGR03534">
    <property type="entry name" value="RF_mod_PrmC"/>
    <property type="match status" value="1"/>
</dbReference>
<dbReference type="GO" id="GO:0102559">
    <property type="term" value="F:peptide chain release factor N(5)-glutamine methyltransferase activity"/>
    <property type="evidence" value="ECO:0007669"/>
    <property type="project" value="UniProtKB-EC"/>
</dbReference>
<name>A0ABS5HIQ5_9BACT</name>